<comment type="caution">
    <text evidence="1">The sequence shown here is derived from an EMBL/GenBank/DDBJ whole genome shotgun (WGS) entry which is preliminary data.</text>
</comment>
<accession>A0A9X2GGK1</accession>
<sequence>MQRPVGPAEQDTCACSGWEIRDALGAGDSKRFHAVFRRVPKSATTVDLDLLKLGLFKNVRIAKE</sequence>
<protein>
    <submittedName>
        <fullName evidence="1">Uncharacterized protein</fullName>
    </submittedName>
</protein>
<organism evidence="1 2">
    <name type="scientific">Nonomuraea thailandensis</name>
    <dbReference type="NCBI Taxonomy" id="1188745"/>
    <lineage>
        <taxon>Bacteria</taxon>
        <taxon>Bacillati</taxon>
        <taxon>Actinomycetota</taxon>
        <taxon>Actinomycetes</taxon>
        <taxon>Streptosporangiales</taxon>
        <taxon>Streptosporangiaceae</taxon>
        <taxon>Nonomuraea</taxon>
    </lineage>
</organism>
<evidence type="ECO:0000313" key="1">
    <source>
        <dbReference type="EMBL" id="MCP2358187.1"/>
    </source>
</evidence>
<keyword evidence="2" id="KW-1185">Reference proteome</keyword>
<dbReference type="AlphaFoldDB" id="A0A9X2GGK1"/>
<gene>
    <name evidence="1" type="ORF">HD597_005207</name>
</gene>
<dbReference type="EMBL" id="JAMZEB010000002">
    <property type="protein sequence ID" value="MCP2358187.1"/>
    <property type="molecule type" value="Genomic_DNA"/>
</dbReference>
<dbReference type="RefSeq" id="WP_253745280.1">
    <property type="nucleotide sequence ID" value="NZ_BAABKA010000067.1"/>
</dbReference>
<reference evidence="1" key="1">
    <citation type="submission" date="2022-06" db="EMBL/GenBank/DDBJ databases">
        <title>Sequencing the genomes of 1000 actinobacteria strains.</title>
        <authorList>
            <person name="Klenk H.-P."/>
        </authorList>
    </citation>
    <scope>NUCLEOTIDE SEQUENCE</scope>
    <source>
        <strain evidence="1">DSM 46694</strain>
    </source>
</reference>
<evidence type="ECO:0000313" key="2">
    <source>
        <dbReference type="Proteomes" id="UP001139648"/>
    </source>
</evidence>
<dbReference type="Proteomes" id="UP001139648">
    <property type="component" value="Unassembled WGS sequence"/>
</dbReference>
<name>A0A9X2GGK1_9ACTN</name>
<proteinExistence type="predicted"/>